<dbReference type="Gene3D" id="2.60.40.10">
    <property type="entry name" value="Immunoglobulins"/>
    <property type="match status" value="2"/>
</dbReference>
<dbReference type="InterPro" id="IPR036179">
    <property type="entry name" value="Ig-like_dom_sf"/>
</dbReference>
<feature type="compositionally biased region" description="Acidic residues" evidence="4">
    <location>
        <begin position="480"/>
        <end position="490"/>
    </location>
</feature>
<dbReference type="Pfam" id="PF22705">
    <property type="entry name" value="C2-set_3"/>
    <property type="match status" value="1"/>
</dbReference>
<dbReference type="Gene3D" id="1.20.5.400">
    <property type="match status" value="1"/>
</dbReference>
<feature type="compositionally biased region" description="Basic and acidic residues" evidence="4">
    <location>
        <begin position="458"/>
        <end position="479"/>
    </location>
</feature>
<evidence type="ECO:0000313" key="8">
    <source>
        <dbReference type="Proteomes" id="UP001652741"/>
    </source>
</evidence>
<dbReference type="PROSITE" id="PS50835">
    <property type="entry name" value="IG_LIKE"/>
    <property type="match status" value="2"/>
</dbReference>
<organism evidence="8 9">
    <name type="scientific">Salmo salar</name>
    <name type="common">Atlantic salmon</name>
    <dbReference type="NCBI Taxonomy" id="8030"/>
    <lineage>
        <taxon>Eukaryota</taxon>
        <taxon>Metazoa</taxon>
        <taxon>Chordata</taxon>
        <taxon>Craniata</taxon>
        <taxon>Vertebrata</taxon>
        <taxon>Euteleostomi</taxon>
        <taxon>Actinopterygii</taxon>
        <taxon>Neopterygii</taxon>
        <taxon>Teleostei</taxon>
        <taxon>Protacanthopterygii</taxon>
        <taxon>Salmoniformes</taxon>
        <taxon>Salmonidae</taxon>
        <taxon>Salmoninae</taxon>
        <taxon>Salmo</taxon>
    </lineage>
</organism>
<dbReference type="RefSeq" id="XP_045567684.1">
    <property type="nucleotide sequence ID" value="XM_045711728.1"/>
</dbReference>
<keyword evidence="3" id="KW-0393">Immunoglobulin domain</keyword>
<dbReference type="Proteomes" id="UP001652741">
    <property type="component" value="Unplaced"/>
</dbReference>
<feature type="region of interest" description="Disordered" evidence="4">
    <location>
        <begin position="458"/>
        <end position="490"/>
    </location>
</feature>
<evidence type="ECO:0000256" key="4">
    <source>
        <dbReference type="SAM" id="MobiDB-lite"/>
    </source>
</evidence>
<evidence type="ECO:0000256" key="3">
    <source>
        <dbReference type="ARBA" id="ARBA00023319"/>
    </source>
</evidence>
<accession>A0ABM3E9C5</accession>
<dbReference type="InterPro" id="IPR003599">
    <property type="entry name" value="Ig_sub"/>
</dbReference>
<evidence type="ECO:0000256" key="5">
    <source>
        <dbReference type="SAM" id="Phobius"/>
    </source>
</evidence>
<dbReference type="SMART" id="SM00409">
    <property type="entry name" value="IG"/>
    <property type="match status" value="1"/>
</dbReference>
<proteinExistence type="predicted"/>
<dbReference type="SUPFAM" id="SSF48726">
    <property type="entry name" value="Immunoglobulin"/>
    <property type="match status" value="2"/>
</dbReference>
<dbReference type="InterPro" id="IPR013106">
    <property type="entry name" value="Ig_V-set"/>
</dbReference>
<feature type="domain" description="Ig-like" evidence="7">
    <location>
        <begin position="149"/>
        <end position="231"/>
    </location>
</feature>
<evidence type="ECO:0000259" key="7">
    <source>
        <dbReference type="PROSITE" id="PS50835"/>
    </source>
</evidence>
<dbReference type="SUPFAM" id="SSF90257">
    <property type="entry name" value="Myosin rod fragments"/>
    <property type="match status" value="1"/>
</dbReference>
<keyword evidence="5" id="KW-1133">Transmembrane helix</keyword>
<reference evidence="9" key="1">
    <citation type="submission" date="2025-08" db="UniProtKB">
        <authorList>
            <consortium name="RefSeq"/>
        </authorList>
    </citation>
    <scope>IDENTIFICATION</scope>
</reference>
<keyword evidence="8" id="KW-1185">Reference proteome</keyword>
<dbReference type="InterPro" id="IPR053896">
    <property type="entry name" value="BTN3A2-like_Ig-C"/>
</dbReference>
<dbReference type="InterPro" id="IPR007110">
    <property type="entry name" value="Ig-like_dom"/>
</dbReference>
<name>A0ABM3E9C5_SALSA</name>
<comment type="subcellular location">
    <subcellularLocation>
        <location evidence="1">Membrane</location>
    </subcellularLocation>
</comment>
<evidence type="ECO:0000256" key="1">
    <source>
        <dbReference type="ARBA" id="ARBA00004370"/>
    </source>
</evidence>
<evidence type="ECO:0000256" key="6">
    <source>
        <dbReference type="SAM" id="SignalP"/>
    </source>
</evidence>
<dbReference type="GeneID" id="106598467"/>
<evidence type="ECO:0000256" key="2">
    <source>
        <dbReference type="ARBA" id="ARBA00023136"/>
    </source>
</evidence>
<dbReference type="PANTHER" id="PTHR24100">
    <property type="entry name" value="BUTYROPHILIN"/>
    <property type="match status" value="1"/>
</dbReference>
<feature type="domain" description="Ig-like" evidence="7">
    <location>
        <begin position="41"/>
        <end position="135"/>
    </location>
</feature>
<feature type="signal peptide" evidence="6">
    <location>
        <begin position="1"/>
        <end position="27"/>
    </location>
</feature>
<evidence type="ECO:0000313" key="9">
    <source>
        <dbReference type="RefSeq" id="XP_045567684.1"/>
    </source>
</evidence>
<feature type="chain" id="PRO_5045979068" evidence="6">
    <location>
        <begin position="28"/>
        <end position="490"/>
    </location>
</feature>
<dbReference type="SMART" id="SM00406">
    <property type="entry name" value="IGv"/>
    <property type="match status" value="1"/>
</dbReference>
<dbReference type="InterPro" id="IPR050504">
    <property type="entry name" value="IgSF_BTN/MOG"/>
</dbReference>
<dbReference type="InterPro" id="IPR013783">
    <property type="entry name" value="Ig-like_fold"/>
</dbReference>
<sequence length="490" mass="55806">MKTFQTSAAWCLGILFISVSLITTGSSEVVGPADPVVALTGDDIILPCSLKPSVSAEDMIVEWTRLNPKAEKVHLYLDSRDSFVDQFPSYRGRTSMFNEELKNGNVSLKLTNVTLSDAGRYRCFIQTLKKETTVQLLVGAVSQPVISIDGTKGWGVVLKCESGGWFPEPQMEWLDSSGTILPADGPPERHRDSEGLYTVRRHVTVNRTGNNRFTCRVNQLEINHLKETEIHVPDEVFPKSQVGLIVGLLIAVAVVVLAASAGVFMWRKHTEEKKCRKQLEKQKIQSTELLEDVNKRKAPSSFVQNLTEQLMAAKKQIEMLSKDKDDVTREKDGLQGQLNDVTREKDGLQGLLNDVTREKDDLQKQTGQLEKLKKDKEKLRNEKDKVIRERDEHIQNLTGEMEKLRNEKDEHIQNLTGEMEKLRNEKDKVIRERDEHIQNLTGEMEKLRNEKDEHIQNLTGEMEKLRNEKDKVIRERESDGMEDMEMGGVF</sequence>
<dbReference type="Gene3D" id="1.20.5.1700">
    <property type="match status" value="1"/>
</dbReference>
<keyword evidence="2 5" id="KW-0472">Membrane</keyword>
<keyword evidence="6" id="KW-0732">Signal</keyword>
<dbReference type="Pfam" id="PF07686">
    <property type="entry name" value="V-set"/>
    <property type="match status" value="1"/>
</dbReference>
<dbReference type="PANTHER" id="PTHR24100:SF151">
    <property type="entry name" value="ICOS LIGAND"/>
    <property type="match status" value="1"/>
</dbReference>
<feature type="transmembrane region" description="Helical" evidence="5">
    <location>
        <begin position="242"/>
        <end position="266"/>
    </location>
</feature>
<protein>
    <submittedName>
        <fullName evidence="9">Butyrophilin subfamily 1 member A1 isoform X1</fullName>
    </submittedName>
</protein>
<keyword evidence="5" id="KW-0812">Transmembrane</keyword>
<gene>
    <name evidence="9" type="primary">LOC106598467</name>
</gene>